<feature type="domain" description="Rad50/SbcC-type AAA" evidence="6">
    <location>
        <begin position="6"/>
        <end position="198"/>
    </location>
</feature>
<reference evidence="7 8" key="1">
    <citation type="submission" date="2019-12" db="EMBL/GenBank/DDBJ databases">
        <title>Streptomyces sp. strain T44 isolated from rhizosphere soil of Broussonetia papyrifera.</title>
        <authorList>
            <person name="Mo P."/>
        </authorList>
    </citation>
    <scope>NUCLEOTIDE SEQUENCE [LARGE SCALE GENOMIC DNA]</scope>
    <source>
        <strain evidence="7 8">T44</strain>
    </source>
</reference>
<feature type="region of interest" description="Disordered" evidence="5">
    <location>
        <begin position="538"/>
        <end position="560"/>
    </location>
</feature>
<evidence type="ECO:0000256" key="3">
    <source>
        <dbReference type="ARBA" id="ARBA00013368"/>
    </source>
</evidence>
<dbReference type="EMBL" id="CP047020">
    <property type="protein sequence ID" value="QHA03386.1"/>
    <property type="molecule type" value="Genomic_DNA"/>
</dbReference>
<evidence type="ECO:0000256" key="2">
    <source>
        <dbReference type="ARBA" id="ARBA00011322"/>
    </source>
</evidence>
<dbReference type="RefSeq" id="WP_158919121.1">
    <property type="nucleotide sequence ID" value="NZ_CP047020.1"/>
</dbReference>
<proteinExistence type="inferred from homology"/>
<comment type="subunit">
    <text evidence="2">Heterodimer of SbcC and SbcD.</text>
</comment>
<feature type="region of interest" description="Disordered" evidence="5">
    <location>
        <begin position="300"/>
        <end position="323"/>
    </location>
</feature>
<protein>
    <recommendedName>
        <fullName evidence="3">Nuclease SbcCD subunit C</fullName>
    </recommendedName>
</protein>
<dbReference type="InterPro" id="IPR038729">
    <property type="entry name" value="Rad50/SbcC_AAA"/>
</dbReference>
<dbReference type="GO" id="GO:0006302">
    <property type="term" value="P:double-strand break repair"/>
    <property type="evidence" value="ECO:0007669"/>
    <property type="project" value="InterPro"/>
</dbReference>
<keyword evidence="8" id="KW-1185">Reference proteome</keyword>
<dbReference type="SUPFAM" id="SSF52540">
    <property type="entry name" value="P-loop containing nucleoside triphosphate hydrolases"/>
    <property type="match status" value="1"/>
</dbReference>
<dbReference type="PANTHER" id="PTHR32114:SF2">
    <property type="entry name" value="ABC TRANSPORTER ABCH.3"/>
    <property type="match status" value="1"/>
</dbReference>
<evidence type="ECO:0000256" key="1">
    <source>
        <dbReference type="ARBA" id="ARBA00006930"/>
    </source>
</evidence>
<dbReference type="GO" id="GO:0016887">
    <property type="term" value="F:ATP hydrolysis activity"/>
    <property type="evidence" value="ECO:0007669"/>
    <property type="project" value="InterPro"/>
</dbReference>
<evidence type="ECO:0000259" key="6">
    <source>
        <dbReference type="Pfam" id="PF13476"/>
    </source>
</evidence>
<organism evidence="7 8">
    <name type="scientific">Streptomyces broussonetiae</name>
    <dbReference type="NCBI Taxonomy" id="2686304"/>
    <lineage>
        <taxon>Bacteria</taxon>
        <taxon>Bacillati</taxon>
        <taxon>Actinomycetota</taxon>
        <taxon>Actinomycetes</taxon>
        <taxon>Kitasatosporales</taxon>
        <taxon>Streptomycetaceae</taxon>
        <taxon>Streptomyces</taxon>
    </lineage>
</organism>
<dbReference type="Pfam" id="PF13558">
    <property type="entry name" value="SbcC_Walker_B"/>
    <property type="match status" value="1"/>
</dbReference>
<evidence type="ECO:0000256" key="4">
    <source>
        <dbReference type="SAM" id="Coils"/>
    </source>
</evidence>
<dbReference type="PANTHER" id="PTHR32114">
    <property type="entry name" value="ABC TRANSPORTER ABCH.3"/>
    <property type="match status" value="1"/>
</dbReference>
<evidence type="ECO:0000313" key="7">
    <source>
        <dbReference type="EMBL" id="QHA03386.1"/>
    </source>
</evidence>
<keyword evidence="4" id="KW-0175">Coiled coil</keyword>
<dbReference type="Gene3D" id="3.40.50.300">
    <property type="entry name" value="P-loop containing nucleotide triphosphate hydrolases"/>
    <property type="match status" value="2"/>
</dbReference>
<feature type="compositionally biased region" description="Basic and acidic residues" evidence="5">
    <location>
        <begin position="608"/>
        <end position="626"/>
    </location>
</feature>
<gene>
    <name evidence="7" type="ORF">GQF42_09000</name>
</gene>
<dbReference type="AlphaFoldDB" id="A0A6I6N4V2"/>
<feature type="region of interest" description="Disordered" evidence="5">
    <location>
        <begin position="596"/>
        <end position="643"/>
    </location>
</feature>
<dbReference type="KEGG" id="sbro:GQF42_09000"/>
<evidence type="ECO:0000313" key="8">
    <source>
        <dbReference type="Proteomes" id="UP000436138"/>
    </source>
</evidence>
<feature type="region of interest" description="Disordered" evidence="5">
    <location>
        <begin position="756"/>
        <end position="786"/>
    </location>
</feature>
<evidence type="ECO:0000256" key="5">
    <source>
        <dbReference type="SAM" id="MobiDB-lite"/>
    </source>
</evidence>
<feature type="coiled-coil region" evidence="4">
    <location>
        <begin position="386"/>
        <end position="485"/>
    </location>
</feature>
<comment type="similarity">
    <text evidence="1">Belongs to the SMC family. SbcC subfamily.</text>
</comment>
<accession>A0A6I6N4V2</accession>
<dbReference type="Pfam" id="PF13476">
    <property type="entry name" value="AAA_23"/>
    <property type="match status" value="1"/>
</dbReference>
<dbReference type="Proteomes" id="UP000436138">
    <property type="component" value="Chromosome"/>
</dbReference>
<sequence length="998" mass="108551">MRLHRLDVTAFGPFGGSQSVDFDALSAAGLFLLHGPTGAGKTSVLDAVCYALYGSVPGARQSGSGQGMNLRSDHAEPGTRAEIRLDLTVAGRRLEVTRQPAWERPKLRGKGTTVDKAQTWLREYDGAAGAWKDLSRSHQEIGTEFEQLLGMSREQFCQVVLLPQGDFARFLRADAEARGRLLGRLFDTQRFAEVEKRLAERRRATEARVREGDAALLADAHRMQQEAGDAMELPELAPGEPGLAEAVLGAAAVARATARERLTVAHCRLRTAESAHAETRRALEDVRELARLQARFAEGRQRAERLQQHSAAHREAQQRMERARKAEAVAPALELREAAEEEHRRAAAAEARARGRLHDSYAGAGASGLAAAARRAAGELGGLDAARRAEQRLDRLAEERSGLDRQERADEDVLREADAWLDGWDTTRGALQARVDSAQEAATRAEQLAVQREPMSKRLTAARTRDALAADLEDARRRALASEQRALGARAHWLDLKEQRLNGIAAELATRLTDGEPCAVCGATEHPAPARKIAGHVDREAEERAHQASQQADRQHTEDARQLGAVREALAAATAEAGDTPTAQLEALENELDEEYTRARRAASALHGAHEELRRAEREREQRLADRQQAAVRAASRLTRRETLEREQTALEAELTQARGAAGSVAERAAQLERQVALLTEAADATRTAEDTAQRLKDADARLADAAYRAGFDTPQAAAAALLDAAAHRELQHRLDAWQSEEAAVRAVLAEADTVAAAQRPPADPAAAERTAAEAERGLRAAASARDAADRCRTELDRLSARAAAAVRRLAPLREEYERVARLAALTAGTSADNERKMRLESYVLAARLEQVAAAATARLQRMSSGRYTLVHSDDRTGRGRSGLGLHVVDAWTGRERDTATLSGGETFFASLALALGLADVVTDEAGGVRLDTLFIDEGFGSLDDQTLDEVLDVLDSLRERDRSVGIVSHVPDLRRRIHAQLEVVKGRTGSVLRQRGV</sequence>
<dbReference type="InterPro" id="IPR027417">
    <property type="entry name" value="P-loop_NTPase"/>
</dbReference>
<feature type="compositionally biased region" description="Low complexity" evidence="5">
    <location>
        <begin position="756"/>
        <end position="770"/>
    </location>
</feature>
<name>A0A6I6N4V2_9ACTN</name>